<organism evidence="6 7">
    <name type="scientific">Priapulus caudatus</name>
    <name type="common">Priapulid worm</name>
    <dbReference type="NCBI Taxonomy" id="37621"/>
    <lineage>
        <taxon>Eukaryota</taxon>
        <taxon>Metazoa</taxon>
        <taxon>Ecdysozoa</taxon>
        <taxon>Scalidophora</taxon>
        <taxon>Priapulida</taxon>
        <taxon>Priapulimorpha</taxon>
        <taxon>Priapulimorphida</taxon>
        <taxon>Priapulidae</taxon>
        <taxon>Priapulus</taxon>
    </lineage>
</organism>
<evidence type="ECO:0000259" key="5">
    <source>
        <dbReference type="Pfam" id="PF12972"/>
    </source>
</evidence>
<dbReference type="InterPro" id="IPR024240">
    <property type="entry name" value="NAGLU_N"/>
</dbReference>
<name>A0ABM1DTM3_PRICU</name>
<dbReference type="Proteomes" id="UP000695022">
    <property type="component" value="Unplaced"/>
</dbReference>
<dbReference type="Pfam" id="PF12972">
    <property type="entry name" value="NAGLU_C"/>
    <property type="match status" value="1"/>
</dbReference>
<keyword evidence="6" id="KW-1185">Reference proteome</keyword>
<evidence type="ECO:0000259" key="3">
    <source>
        <dbReference type="Pfam" id="PF05089"/>
    </source>
</evidence>
<feature type="signal peptide" evidence="2">
    <location>
        <begin position="1"/>
        <end position="35"/>
    </location>
</feature>
<sequence>MMKISRAIMTSHVPSCTTLFLAFAVAALCVQQVNSFAKSAGRSSFRPCTNNVTNEVVDLTAECGLPHIPSVTASAPPAVQEKAVRDLVERLLPRRAAEFIITVDPTLGPTHHLTFSIQTLTSTNGSVQVSIAGTSGVAAAGGVNHYLKYFCHAHISWSGDQLKLPMPLPELRERIVVTSRDTLRYYQNVCTSSYTFVWWNWTRWEREIDWMALNSINLPLAFTGQEEIWYHVFTGLGFNETELADFFTGPAFLAWGRMGNIQGWGGPLPRSWMKAQFLLQRKIVERMREFGMTPVLPGFAGYVPRATKERFPQANVSVLDPSGWGHFYDKYCCTLFLDPLDPLFTKIGSSFIREMKDSFGVDHIYNADPLNEMVPTSRDPIFLANIGKSVYKSMTVADPNAIWLVQGWMFYSSSEFWKPKQAKAFLTSVPQGKMLVLDLQAELFPQYRRLESFYGQPFIWCMLHNYGGVLGMYGAINQTAEGPSKARMFPNSTLVGTGATPEGILQNDVMYDLLYELGWMDGVNLTAWVQQYAWRRYGMWSQPLVQAWHLLASTVYNCQNNLRHHGKYVIVLRPSLKRVQLVWYDVPQFLQAWDVFVSSADALKNVSTFRYDLVDTTRQALQLIAAYHYTELVGGYRSWSIPTVQKAGRKLLLALDNLELILGTNEKFLLGSWLEAAKSLATNDQERVLYEYNARVQVTLWGPDGNILDYGKKQWAGLVSHYYRPRWQLFVDILLQCLSTGKHFNQTAYNEDVFRNVERPFTFARNSFPIVPTGDSVVVAKQIHAQMAGWRSNVNTEVFTKMYTDYENWRLFLSEKDRFTDLL</sequence>
<feature type="domain" description="Alpha-N-acetylglucosaminidase tim-barrel" evidence="3">
    <location>
        <begin position="184"/>
        <end position="520"/>
    </location>
</feature>
<dbReference type="Gene3D" id="3.30.379.10">
    <property type="entry name" value="Chitobiase/beta-hexosaminidase domain 2-like"/>
    <property type="match status" value="1"/>
</dbReference>
<evidence type="ECO:0000259" key="4">
    <source>
        <dbReference type="Pfam" id="PF12971"/>
    </source>
</evidence>
<dbReference type="PANTHER" id="PTHR12872">
    <property type="entry name" value="ALPHA-N-ACETYLGLUCOSAMINIDASE"/>
    <property type="match status" value="1"/>
</dbReference>
<dbReference type="RefSeq" id="XP_014663294.1">
    <property type="nucleotide sequence ID" value="XM_014807808.1"/>
</dbReference>
<protein>
    <submittedName>
        <fullName evidence="7">Alpha-N-acetylglucosaminidase-like</fullName>
    </submittedName>
</protein>
<evidence type="ECO:0000256" key="1">
    <source>
        <dbReference type="ARBA" id="ARBA00022801"/>
    </source>
</evidence>
<evidence type="ECO:0000313" key="6">
    <source>
        <dbReference type="Proteomes" id="UP000695022"/>
    </source>
</evidence>
<dbReference type="Pfam" id="PF12971">
    <property type="entry name" value="NAGLU_N"/>
    <property type="match status" value="1"/>
</dbReference>
<dbReference type="InterPro" id="IPR024732">
    <property type="entry name" value="NAGLU_C"/>
</dbReference>
<evidence type="ECO:0000313" key="7">
    <source>
        <dbReference type="RefSeq" id="XP_014663294.1"/>
    </source>
</evidence>
<feature type="chain" id="PRO_5047200977" evidence="2">
    <location>
        <begin position="36"/>
        <end position="823"/>
    </location>
</feature>
<feature type="domain" description="Alpha-N-acetylglucosaminidase N-terminal" evidence="4">
    <location>
        <begin position="83"/>
        <end position="169"/>
    </location>
</feature>
<reference evidence="7" key="1">
    <citation type="submission" date="2025-08" db="UniProtKB">
        <authorList>
            <consortium name="RefSeq"/>
        </authorList>
    </citation>
    <scope>IDENTIFICATION</scope>
</reference>
<accession>A0ABM1DTM3</accession>
<dbReference type="InterPro" id="IPR024733">
    <property type="entry name" value="NAGLU_tim-barrel"/>
</dbReference>
<dbReference type="Pfam" id="PF05089">
    <property type="entry name" value="NAGLU"/>
    <property type="match status" value="1"/>
</dbReference>
<dbReference type="GeneID" id="106805995"/>
<keyword evidence="2" id="KW-0732">Signal</keyword>
<dbReference type="InterPro" id="IPR007781">
    <property type="entry name" value="NAGLU"/>
</dbReference>
<dbReference type="Gene3D" id="3.20.20.80">
    <property type="entry name" value="Glycosidases"/>
    <property type="match status" value="1"/>
</dbReference>
<evidence type="ECO:0000256" key="2">
    <source>
        <dbReference type="SAM" id="SignalP"/>
    </source>
</evidence>
<feature type="domain" description="Alpha-N-acetylglucosaminidase C-terminal" evidence="5">
    <location>
        <begin position="528"/>
        <end position="785"/>
    </location>
</feature>
<gene>
    <name evidence="7" type="primary">LOC106805995</name>
</gene>
<dbReference type="PANTHER" id="PTHR12872:SF1">
    <property type="entry name" value="ALPHA-N-ACETYLGLUCOSAMINIDASE"/>
    <property type="match status" value="1"/>
</dbReference>
<dbReference type="Gene3D" id="1.20.120.670">
    <property type="entry name" value="N-acetyl-b-d-glucoasminidase"/>
    <property type="match status" value="1"/>
</dbReference>
<keyword evidence="1" id="KW-0378">Hydrolase</keyword>
<proteinExistence type="predicted"/>
<dbReference type="InterPro" id="IPR029018">
    <property type="entry name" value="Hex-like_dom2"/>
</dbReference>